<dbReference type="Gene3D" id="3.30.310.10">
    <property type="entry name" value="TATA-Binding Protein"/>
    <property type="match status" value="2"/>
</dbReference>
<reference evidence="7" key="1">
    <citation type="submission" date="2023-06" db="EMBL/GenBank/DDBJ databases">
        <title>Genome-scale phylogeny and comparative genomics of the fungal order Sordariales.</title>
        <authorList>
            <consortium name="Lawrence Berkeley National Laboratory"/>
            <person name="Hensen N."/>
            <person name="Bonometti L."/>
            <person name="Westerberg I."/>
            <person name="Brannstrom I.O."/>
            <person name="Guillou S."/>
            <person name="Cros-Aarteil S."/>
            <person name="Calhoun S."/>
            <person name="Haridas S."/>
            <person name="Kuo A."/>
            <person name="Mondo S."/>
            <person name="Pangilinan J."/>
            <person name="Riley R."/>
            <person name="LaButti K."/>
            <person name="Andreopoulos B."/>
            <person name="Lipzen A."/>
            <person name="Chen C."/>
            <person name="Yanf M."/>
            <person name="Daum C."/>
            <person name="Ng V."/>
            <person name="Clum A."/>
            <person name="Steindorff A."/>
            <person name="Ohm R."/>
            <person name="Martin F."/>
            <person name="Silar P."/>
            <person name="Natvig D."/>
            <person name="Lalanne C."/>
            <person name="Gautier V."/>
            <person name="Ament-velasquez S.L."/>
            <person name="Kruys A."/>
            <person name="Hutchinson M.I."/>
            <person name="Powell A.J."/>
            <person name="Barry K."/>
            <person name="Miller A.N."/>
            <person name="Grigoriev I.V."/>
            <person name="Debuchy R."/>
            <person name="Gladieux P."/>
            <person name="Thoren M.H."/>
            <person name="Johannesson H."/>
        </authorList>
    </citation>
    <scope>NUCLEOTIDE SEQUENCE</scope>
    <source>
        <strain evidence="7">SMH3187-1</strain>
    </source>
</reference>
<evidence type="ECO:0000256" key="5">
    <source>
        <dbReference type="ARBA" id="ARBA00023242"/>
    </source>
</evidence>
<protein>
    <submittedName>
        <fullName evidence="7">Transcription factor TFIID-domain-containing protein</fullName>
    </submittedName>
</protein>
<dbReference type="PRINTS" id="PR00686">
    <property type="entry name" value="TIFACTORIID"/>
</dbReference>
<dbReference type="Proteomes" id="UP001172155">
    <property type="component" value="Unassembled WGS sequence"/>
</dbReference>
<evidence type="ECO:0000256" key="4">
    <source>
        <dbReference type="ARBA" id="ARBA00023163"/>
    </source>
</evidence>
<dbReference type="GO" id="GO:0005634">
    <property type="term" value="C:nucleus"/>
    <property type="evidence" value="ECO:0007669"/>
    <property type="project" value="UniProtKB-SubCell"/>
</dbReference>
<keyword evidence="5" id="KW-0539">Nucleus</keyword>
<dbReference type="InterPro" id="IPR000814">
    <property type="entry name" value="TBP"/>
</dbReference>
<keyword evidence="3" id="KW-0238">DNA-binding</keyword>
<dbReference type="GO" id="GO:0003677">
    <property type="term" value="F:DNA binding"/>
    <property type="evidence" value="ECO:0007669"/>
    <property type="project" value="UniProtKB-KW"/>
</dbReference>
<evidence type="ECO:0000313" key="7">
    <source>
        <dbReference type="EMBL" id="KAK0744036.1"/>
    </source>
</evidence>
<dbReference type="FunFam" id="3.30.310.10:FF:000001">
    <property type="entry name" value="TATA-box-binding protein 2"/>
    <property type="match status" value="1"/>
</dbReference>
<evidence type="ECO:0000256" key="3">
    <source>
        <dbReference type="ARBA" id="ARBA00023125"/>
    </source>
</evidence>
<name>A0AA40ER97_9PEZI</name>
<dbReference type="InterPro" id="IPR033710">
    <property type="entry name" value="TBP_eukaryotic"/>
</dbReference>
<evidence type="ECO:0000313" key="8">
    <source>
        <dbReference type="Proteomes" id="UP001172155"/>
    </source>
</evidence>
<feature type="compositionally biased region" description="Basic residues" evidence="6">
    <location>
        <begin position="1"/>
        <end position="10"/>
    </location>
</feature>
<dbReference type="CDD" id="cd04516">
    <property type="entry name" value="TBP_eukaryotes"/>
    <property type="match status" value="1"/>
</dbReference>
<dbReference type="GO" id="GO:0006352">
    <property type="term" value="P:DNA-templated transcription initiation"/>
    <property type="evidence" value="ECO:0007669"/>
    <property type="project" value="InterPro"/>
</dbReference>
<feature type="region of interest" description="Disordered" evidence="6">
    <location>
        <begin position="1"/>
        <end position="43"/>
    </location>
</feature>
<feature type="compositionally biased region" description="Low complexity" evidence="6">
    <location>
        <begin position="11"/>
        <end position="29"/>
    </location>
</feature>
<sequence>MAKTRQKKVAARAAAKQQAAAAQPAEAQPPSSPPPPPLPSPKDIECIKPHWPMPVIQNIVATVDLECRLDLNVIAEQARNVEYNRKKFHAVIMRIRDPKTTTLIFASGKMVITGAKSEAAARLAGRKHARVISKCGFRTGFANFKVQNFVGSCSLGFYVRLEGLAYQNPLFVSYEPELFPGLVYRIAGGSKRVRGAPAVGHSAVLLVFANGKVVITGAKNADMLYEGFAKVYPLLLDHKVPEVRAKAK</sequence>
<feature type="compositionally biased region" description="Pro residues" evidence="6">
    <location>
        <begin position="30"/>
        <end position="40"/>
    </location>
</feature>
<dbReference type="SUPFAM" id="SSF55945">
    <property type="entry name" value="TATA-box binding protein-like"/>
    <property type="match status" value="2"/>
</dbReference>
<evidence type="ECO:0000256" key="2">
    <source>
        <dbReference type="ARBA" id="ARBA00005560"/>
    </source>
</evidence>
<dbReference type="Pfam" id="PF00352">
    <property type="entry name" value="TBP"/>
    <property type="match status" value="2"/>
</dbReference>
<keyword evidence="8" id="KW-1185">Reference proteome</keyword>
<dbReference type="EMBL" id="JAUKUD010000005">
    <property type="protein sequence ID" value="KAK0744036.1"/>
    <property type="molecule type" value="Genomic_DNA"/>
</dbReference>
<gene>
    <name evidence="7" type="ORF">B0T18DRAFT_439700</name>
</gene>
<dbReference type="InterPro" id="IPR012295">
    <property type="entry name" value="TBP_dom_sf"/>
</dbReference>
<dbReference type="PANTHER" id="PTHR10126">
    <property type="entry name" value="TATA-BOX BINDING PROTEIN"/>
    <property type="match status" value="1"/>
</dbReference>
<accession>A0AA40ER97</accession>
<evidence type="ECO:0000256" key="1">
    <source>
        <dbReference type="ARBA" id="ARBA00004123"/>
    </source>
</evidence>
<comment type="similarity">
    <text evidence="2">Belongs to the TBP family.</text>
</comment>
<dbReference type="AlphaFoldDB" id="A0AA40ER97"/>
<keyword evidence="4" id="KW-0804">Transcription</keyword>
<evidence type="ECO:0000256" key="6">
    <source>
        <dbReference type="SAM" id="MobiDB-lite"/>
    </source>
</evidence>
<comment type="caution">
    <text evidence="7">The sequence shown here is derived from an EMBL/GenBank/DDBJ whole genome shotgun (WGS) entry which is preliminary data.</text>
</comment>
<comment type="subcellular location">
    <subcellularLocation>
        <location evidence="1">Nucleus</location>
    </subcellularLocation>
</comment>
<organism evidence="7 8">
    <name type="scientific">Schizothecium vesticola</name>
    <dbReference type="NCBI Taxonomy" id="314040"/>
    <lineage>
        <taxon>Eukaryota</taxon>
        <taxon>Fungi</taxon>
        <taxon>Dikarya</taxon>
        <taxon>Ascomycota</taxon>
        <taxon>Pezizomycotina</taxon>
        <taxon>Sordariomycetes</taxon>
        <taxon>Sordariomycetidae</taxon>
        <taxon>Sordariales</taxon>
        <taxon>Schizotheciaceae</taxon>
        <taxon>Schizothecium</taxon>
    </lineage>
</organism>
<proteinExistence type="inferred from homology"/>